<evidence type="ECO:0000256" key="15">
    <source>
        <dbReference type="PIRSR" id="PIRSR038885-2"/>
    </source>
</evidence>
<keyword evidence="22" id="KW-1185">Reference proteome</keyword>
<dbReference type="PROSITE" id="PS51003">
    <property type="entry name" value="CYTB_CTER"/>
    <property type="match status" value="1"/>
</dbReference>
<dbReference type="SUPFAM" id="SSF81648">
    <property type="entry name" value="a domain/subunit of cytochrome bc1 complex (Ubiquinol-cytochrome c reductase)"/>
    <property type="match status" value="1"/>
</dbReference>
<dbReference type="PIRSF" id="PIRSF038885">
    <property type="entry name" value="COB"/>
    <property type="match status" value="1"/>
</dbReference>
<dbReference type="GO" id="GO:0046872">
    <property type="term" value="F:metal ion binding"/>
    <property type="evidence" value="ECO:0007669"/>
    <property type="project" value="UniProtKB-KW"/>
</dbReference>
<keyword evidence="7 16" id="KW-0679">Respiratory chain</keyword>
<evidence type="ECO:0000259" key="20">
    <source>
        <dbReference type="PROSITE" id="PS51003"/>
    </source>
</evidence>
<dbReference type="CDD" id="cd00290">
    <property type="entry name" value="cytochrome_b_C"/>
    <property type="match status" value="1"/>
</dbReference>
<evidence type="ECO:0000256" key="9">
    <source>
        <dbReference type="ARBA" id="ARBA00022723"/>
    </source>
</evidence>
<feature type="transmembrane region" description="Helical" evidence="18">
    <location>
        <begin position="336"/>
        <end position="357"/>
    </location>
</feature>
<feature type="binding site" description="axial binding residue" evidence="15">
    <location>
        <position position="211"/>
    </location>
    <ligand>
        <name>heme b</name>
        <dbReference type="ChEBI" id="CHEBI:60344"/>
        <label>b566</label>
    </ligand>
    <ligandPart>
        <name>Fe</name>
        <dbReference type="ChEBI" id="CHEBI:18248"/>
    </ligandPart>
</feature>
<evidence type="ECO:0000256" key="3">
    <source>
        <dbReference type="ARBA" id="ARBA00011649"/>
    </source>
</evidence>
<feature type="transmembrane region" description="Helical" evidence="18">
    <location>
        <begin position="195"/>
        <end position="215"/>
    </location>
</feature>
<evidence type="ECO:0000256" key="7">
    <source>
        <dbReference type="ARBA" id="ARBA00022660"/>
    </source>
</evidence>
<accession>A0A1G5P3M5</accession>
<evidence type="ECO:0000256" key="5">
    <source>
        <dbReference type="ARBA" id="ARBA00022448"/>
    </source>
</evidence>
<keyword evidence="12 15" id="KW-0408">Iron</keyword>
<dbReference type="GO" id="GO:0008121">
    <property type="term" value="F:quinol-cytochrome-c reductase activity"/>
    <property type="evidence" value="ECO:0007669"/>
    <property type="project" value="InterPro"/>
</dbReference>
<evidence type="ECO:0000256" key="4">
    <source>
        <dbReference type="ARBA" id="ARBA00013531"/>
    </source>
</evidence>
<evidence type="ECO:0000256" key="2">
    <source>
        <dbReference type="ARBA" id="ARBA00004141"/>
    </source>
</evidence>
<evidence type="ECO:0000313" key="21">
    <source>
        <dbReference type="EMBL" id="SCZ43671.1"/>
    </source>
</evidence>
<feature type="domain" description="Cytochrome b/b6 N-terminal region profile" evidence="19">
    <location>
        <begin position="13"/>
        <end position="224"/>
    </location>
</feature>
<dbReference type="GO" id="GO:0045275">
    <property type="term" value="C:respiratory chain complex III"/>
    <property type="evidence" value="ECO:0007669"/>
    <property type="project" value="InterPro"/>
</dbReference>
<keyword evidence="5 16" id="KW-0813">Transport</keyword>
<feature type="binding site" description="axial binding residue" evidence="15">
    <location>
        <position position="197"/>
    </location>
    <ligand>
        <name>heme b</name>
        <dbReference type="ChEBI" id="CHEBI:60344"/>
        <label>b562</label>
    </ligand>
    <ligandPart>
        <name>Fe</name>
        <dbReference type="ChEBI" id="CHEBI:18248"/>
    </ligandPart>
</feature>
<dbReference type="Gene3D" id="1.20.810.10">
    <property type="entry name" value="Cytochrome Bc1 Complex, Chain C"/>
    <property type="match status" value="1"/>
</dbReference>
<dbReference type="SUPFAM" id="SSF81342">
    <property type="entry name" value="Transmembrane di-heme cytochromes"/>
    <property type="match status" value="1"/>
</dbReference>
<dbReference type="InterPro" id="IPR005798">
    <property type="entry name" value="Cyt_b/b6_C"/>
</dbReference>
<organism evidence="21 22">
    <name type="scientific">Afifella marina DSM 2698</name>
    <dbReference type="NCBI Taxonomy" id="1120955"/>
    <lineage>
        <taxon>Bacteria</taxon>
        <taxon>Pseudomonadati</taxon>
        <taxon>Pseudomonadota</taxon>
        <taxon>Alphaproteobacteria</taxon>
        <taxon>Hyphomicrobiales</taxon>
        <taxon>Afifellaceae</taxon>
        <taxon>Afifella</taxon>
    </lineage>
</organism>
<comment type="subcellular location">
    <subcellularLocation>
        <location evidence="2">Membrane</location>
        <topology evidence="2">Multi-pass membrane protein</topology>
    </subcellularLocation>
</comment>
<evidence type="ECO:0000256" key="8">
    <source>
        <dbReference type="ARBA" id="ARBA00022692"/>
    </source>
</evidence>
<dbReference type="InterPro" id="IPR027387">
    <property type="entry name" value="Cytb/b6-like_sf"/>
</dbReference>
<dbReference type="InterPro" id="IPR036150">
    <property type="entry name" value="Cyt_b/b6_C_sf"/>
</dbReference>
<feature type="binding site" evidence="14">
    <location>
        <position position="216"/>
    </location>
    <ligand>
        <name>a ubiquinone</name>
        <dbReference type="ChEBI" id="CHEBI:16389"/>
    </ligand>
</feature>
<dbReference type="Pfam" id="PF00032">
    <property type="entry name" value="Cytochrom_B_C"/>
    <property type="match status" value="1"/>
</dbReference>
<feature type="binding site" description="axial binding residue" evidence="15">
    <location>
        <position position="110"/>
    </location>
    <ligand>
        <name>heme b</name>
        <dbReference type="ChEBI" id="CHEBI:60344"/>
        <label>b566</label>
    </ligand>
    <ligandPart>
        <name>Fe</name>
        <dbReference type="ChEBI" id="CHEBI:18248"/>
    </ligandPart>
</feature>
<evidence type="ECO:0000256" key="16">
    <source>
        <dbReference type="RuleBase" id="RU003385"/>
    </source>
</evidence>
<keyword evidence="9 15" id="KW-0479">Metal-binding</keyword>
<dbReference type="RefSeq" id="WP_092815260.1">
    <property type="nucleotide sequence ID" value="NZ_FMVW01000008.1"/>
</dbReference>
<comment type="cofactor">
    <cofactor evidence="16">
        <name>heme b</name>
        <dbReference type="ChEBI" id="CHEBI:60344"/>
    </cofactor>
    <text evidence="16">Binds 2 heme groups non-covalently.</text>
</comment>
<proteinExistence type="inferred from homology"/>
<feature type="region of interest" description="Disordered" evidence="17">
    <location>
        <begin position="404"/>
        <end position="426"/>
    </location>
</feature>
<keyword evidence="8 16" id="KW-0812">Transmembrane</keyword>
<evidence type="ECO:0000256" key="17">
    <source>
        <dbReference type="SAM" id="MobiDB-lite"/>
    </source>
</evidence>
<feature type="transmembrane region" description="Helical" evidence="18">
    <location>
        <begin position="91"/>
        <end position="111"/>
    </location>
</feature>
<comment type="cofactor">
    <cofactor evidence="15">
        <name>heme</name>
        <dbReference type="ChEBI" id="CHEBI:30413"/>
    </cofactor>
    <text evidence="15">Binds 2 heme groups non-covalently.</text>
</comment>
<dbReference type="InterPro" id="IPR048259">
    <property type="entry name" value="Cytochrome_b_N_euk/bac"/>
</dbReference>
<dbReference type="OrthoDB" id="9804503at2"/>
<evidence type="ECO:0000256" key="11">
    <source>
        <dbReference type="ARBA" id="ARBA00022989"/>
    </source>
</evidence>
<feature type="binding site" description="axial binding residue" evidence="15">
    <location>
        <position position="96"/>
    </location>
    <ligand>
        <name>heme b</name>
        <dbReference type="ChEBI" id="CHEBI:60344"/>
        <label>b562</label>
    </ligand>
    <ligandPart>
        <name>Fe</name>
        <dbReference type="ChEBI" id="CHEBI:18248"/>
    </ligandPart>
</feature>
<keyword evidence="10 16" id="KW-0249">Electron transport</keyword>
<dbReference type="PANTHER" id="PTHR19271:SF16">
    <property type="entry name" value="CYTOCHROME B"/>
    <property type="match status" value="1"/>
</dbReference>
<keyword evidence="6 15" id="KW-0349">Heme</keyword>
<dbReference type="EMBL" id="FMVW01000008">
    <property type="protein sequence ID" value="SCZ43671.1"/>
    <property type="molecule type" value="Genomic_DNA"/>
</dbReference>
<feature type="domain" description="Cytochrome b/b6 C-terminal region profile" evidence="20">
    <location>
        <begin position="227"/>
        <end position="397"/>
    </location>
</feature>
<feature type="transmembrane region" description="Helical" evidence="18">
    <location>
        <begin position="126"/>
        <end position="148"/>
    </location>
</feature>
<dbReference type="InterPro" id="IPR005797">
    <property type="entry name" value="Cyt_b/b6_N"/>
</dbReference>
<comment type="subunit">
    <text evidence="3 16">The main subunits of complex b-c1 are: cytochrome b, cytochrome c1 and the Rieske protein.</text>
</comment>
<feature type="transmembrane region" description="Helical" evidence="18">
    <location>
        <begin position="246"/>
        <end position="263"/>
    </location>
</feature>
<keyword evidence="11 18" id="KW-1133">Transmembrane helix</keyword>
<dbReference type="STRING" id="1120955.SAMN03080610_03103"/>
<gene>
    <name evidence="21" type="ORF">SAMN03080610_03103</name>
</gene>
<evidence type="ECO:0000256" key="12">
    <source>
        <dbReference type="ARBA" id="ARBA00023004"/>
    </source>
</evidence>
<feature type="transmembrane region" description="Helical" evidence="18">
    <location>
        <begin position="155"/>
        <end position="175"/>
    </location>
</feature>
<evidence type="ECO:0000256" key="13">
    <source>
        <dbReference type="ARBA" id="ARBA00023136"/>
    </source>
</evidence>
<evidence type="ECO:0000256" key="14">
    <source>
        <dbReference type="PIRSR" id="PIRSR038885-1"/>
    </source>
</evidence>
<dbReference type="Proteomes" id="UP000199347">
    <property type="component" value="Unassembled WGS sequence"/>
</dbReference>
<dbReference type="InterPro" id="IPR030689">
    <property type="entry name" value="Cytochrome_b"/>
</dbReference>
<dbReference type="AlphaFoldDB" id="A0A1G5P3M5"/>
<dbReference type="InterPro" id="IPR016174">
    <property type="entry name" value="Di-haem_cyt_TM"/>
</dbReference>
<evidence type="ECO:0000256" key="6">
    <source>
        <dbReference type="ARBA" id="ARBA00022617"/>
    </source>
</evidence>
<evidence type="ECO:0000256" key="18">
    <source>
        <dbReference type="SAM" id="Phobius"/>
    </source>
</evidence>
<evidence type="ECO:0000256" key="1">
    <source>
        <dbReference type="ARBA" id="ARBA00002444"/>
    </source>
</evidence>
<keyword evidence="13 18" id="KW-0472">Membrane</keyword>
<reference evidence="21 22" key="1">
    <citation type="submission" date="2016-10" db="EMBL/GenBank/DDBJ databases">
        <authorList>
            <person name="de Groot N.N."/>
        </authorList>
    </citation>
    <scope>NUCLEOTIDE SEQUENCE [LARGE SCALE GENOMIC DNA]</scope>
    <source>
        <strain evidence="21 22">DSM 2698</strain>
    </source>
</reference>
<feature type="transmembrane region" description="Helical" evidence="18">
    <location>
        <begin position="363"/>
        <end position="389"/>
    </location>
</feature>
<dbReference type="FunFam" id="1.20.810.10:FF:000004">
    <property type="entry name" value="Cytochrome b"/>
    <property type="match status" value="1"/>
</dbReference>
<feature type="transmembrane region" description="Helical" evidence="18">
    <location>
        <begin position="305"/>
        <end position="324"/>
    </location>
</feature>
<dbReference type="InterPro" id="IPR048260">
    <property type="entry name" value="Cytochrome_b_C_euk/bac"/>
</dbReference>
<comment type="function">
    <text evidence="1 16">Component of the ubiquinol-cytochrome c reductase complex (complex III or cytochrome b-c1 complex), which is a respiratory chain that generates an electrochemical potential coupled to ATP synthesis.</text>
</comment>
<evidence type="ECO:0000256" key="10">
    <source>
        <dbReference type="ARBA" id="ARBA00022982"/>
    </source>
</evidence>
<name>A0A1G5P3M5_AFIMA</name>
<dbReference type="PANTHER" id="PTHR19271">
    <property type="entry name" value="CYTOCHROME B"/>
    <property type="match status" value="1"/>
</dbReference>
<dbReference type="GO" id="GO:0016491">
    <property type="term" value="F:oxidoreductase activity"/>
    <property type="evidence" value="ECO:0007669"/>
    <property type="project" value="InterPro"/>
</dbReference>
<evidence type="ECO:0000259" key="19">
    <source>
        <dbReference type="PROSITE" id="PS51002"/>
    </source>
</evidence>
<sequence>MQGTSEYQPRTGIERWIDSRMPLPRLMYDSFIAYPIPRNLNYSYAFGAILSLVLVVQILTGVVLAMHYAANSAIAFNSVEQIMRDVNYGWLLRYMHANGSSMFFIAVYIHMFRGLYYGSYKAPREIQWILGVILFLLMMATAFMGYVLPWGQMSFWGATVITNLFSAIPLVGEGITHWLWGGFAVGNPTLNRFFSLHYLLPFMIVGVVILHVWAFHVTGQTNPTGVEPKSRSDVVPFTPHATMKDAVAMVAFALFFAWFLFYLPNYLGHPDNYTLANPLVTPPHIVPEWYFLPFYAILRAIPSKLGGVIAMFASIIVLFFLPWLDRSKVQSAAYRPLYRIFFWIFVVNVICLGYFGAKPPEGWYVLATQLLTAYYFVHFLIIFPLLGYIEKPRPRPTSITEAVLSKHKSGGGGTPAEAAASPERRG</sequence>
<feature type="transmembrane region" description="Helical" evidence="18">
    <location>
        <begin position="44"/>
        <end position="70"/>
    </location>
</feature>
<evidence type="ECO:0000313" key="22">
    <source>
        <dbReference type="Proteomes" id="UP000199347"/>
    </source>
</evidence>
<dbReference type="GO" id="GO:0022904">
    <property type="term" value="P:respiratory electron transport chain"/>
    <property type="evidence" value="ECO:0007669"/>
    <property type="project" value="InterPro"/>
</dbReference>
<dbReference type="PROSITE" id="PS51002">
    <property type="entry name" value="CYTB_NTER"/>
    <property type="match status" value="1"/>
</dbReference>
<dbReference type="CDD" id="cd00284">
    <property type="entry name" value="Cytochrome_b_N"/>
    <property type="match status" value="1"/>
</dbReference>
<protein>
    <recommendedName>
        <fullName evidence="4 16">Cytochrome b</fullName>
    </recommendedName>
</protein>
<dbReference type="Pfam" id="PF00033">
    <property type="entry name" value="Cytochrome_B"/>
    <property type="match status" value="1"/>
</dbReference>
<comment type="similarity">
    <text evidence="16">Belongs to the cytochrome b family.</text>
</comment>